<reference evidence="1 2" key="1">
    <citation type="submission" date="2013-02" db="EMBL/GenBank/DDBJ databases">
        <title>Draft Genome Sequence of Streptomyces afghaniensis, Which Produces Compounds of the Julimycin B-Complex.</title>
        <authorList>
            <person name="Gruening B.A."/>
            <person name="Praeg A."/>
            <person name="Erxleben A."/>
            <person name="Guenther S."/>
            <person name="Fiedler H.-P."/>
            <person name="Goodfellow M."/>
            <person name="Mueller M."/>
        </authorList>
    </citation>
    <scope>NUCLEOTIDE SEQUENCE [LARGE SCALE GENOMIC DNA]</scope>
    <source>
        <strain evidence="1 2">772</strain>
    </source>
</reference>
<keyword evidence="2" id="KW-1185">Reference proteome</keyword>
<evidence type="ECO:0000313" key="1">
    <source>
        <dbReference type="EMBL" id="EPJ35617.1"/>
    </source>
</evidence>
<dbReference type="AlphaFoldDB" id="S4MQ43"/>
<dbReference type="HOGENOM" id="CLU_3296887_0_0_11"/>
<evidence type="ECO:0000313" key="2">
    <source>
        <dbReference type="Proteomes" id="UP000015001"/>
    </source>
</evidence>
<sequence length="40" mass="4544">MTRRPTVDPPLTEDHTASETLTLRVLEQHFSCAASALYER</sequence>
<accession>S4MQ43</accession>
<proteinExistence type="predicted"/>
<name>S4MQ43_9ACTN</name>
<organism evidence="1 2">
    <name type="scientific">Streptomyces afghaniensis 772</name>
    <dbReference type="NCBI Taxonomy" id="1283301"/>
    <lineage>
        <taxon>Bacteria</taxon>
        <taxon>Bacillati</taxon>
        <taxon>Actinomycetota</taxon>
        <taxon>Actinomycetes</taxon>
        <taxon>Kitasatosporales</taxon>
        <taxon>Streptomycetaceae</taxon>
        <taxon>Streptomyces</taxon>
    </lineage>
</organism>
<gene>
    <name evidence="1" type="ORF">STAFG_7372</name>
</gene>
<dbReference type="Proteomes" id="UP000015001">
    <property type="component" value="Unassembled WGS sequence"/>
</dbReference>
<dbReference type="EMBL" id="AOPY01001624">
    <property type="protein sequence ID" value="EPJ35617.1"/>
    <property type="molecule type" value="Genomic_DNA"/>
</dbReference>
<protein>
    <submittedName>
        <fullName evidence="1">Uncharacterized protein</fullName>
    </submittedName>
</protein>
<comment type="caution">
    <text evidence="1">The sequence shown here is derived from an EMBL/GenBank/DDBJ whole genome shotgun (WGS) entry which is preliminary data.</text>
</comment>